<dbReference type="STRING" id="62708.A0A420H852"/>
<dbReference type="GO" id="GO:0004842">
    <property type="term" value="F:ubiquitin-protein transferase activity"/>
    <property type="evidence" value="ECO:0007669"/>
    <property type="project" value="TreeGrafter"/>
</dbReference>
<gene>
    <name evidence="17" type="ORF">GcM3_217037</name>
</gene>
<evidence type="ECO:0000256" key="15">
    <source>
        <dbReference type="ARBA" id="ARBA00034505"/>
    </source>
</evidence>
<keyword evidence="13" id="KW-0576">Peroxisome</keyword>
<evidence type="ECO:0000256" key="11">
    <source>
        <dbReference type="ARBA" id="ARBA00022989"/>
    </source>
</evidence>
<evidence type="ECO:0000256" key="8">
    <source>
        <dbReference type="ARBA" id="ARBA00022771"/>
    </source>
</evidence>
<evidence type="ECO:0000256" key="10">
    <source>
        <dbReference type="ARBA" id="ARBA00022927"/>
    </source>
</evidence>
<evidence type="ECO:0000313" key="18">
    <source>
        <dbReference type="Proteomes" id="UP000283383"/>
    </source>
</evidence>
<dbReference type="GO" id="GO:1990429">
    <property type="term" value="C:peroxisomal importomer complex"/>
    <property type="evidence" value="ECO:0007669"/>
    <property type="project" value="TreeGrafter"/>
</dbReference>
<comment type="subcellular location">
    <subcellularLocation>
        <location evidence="1">Peroxisome membrane</location>
        <topology evidence="1">Multi-pass membrane protein</topology>
    </subcellularLocation>
</comment>
<evidence type="ECO:0000256" key="12">
    <source>
        <dbReference type="ARBA" id="ARBA00023136"/>
    </source>
</evidence>
<dbReference type="EMBL" id="MCBQ01021747">
    <property type="protein sequence ID" value="RKF53590.1"/>
    <property type="molecule type" value="Genomic_DNA"/>
</dbReference>
<name>A0A420H852_9PEZI</name>
<evidence type="ECO:0000259" key="16">
    <source>
        <dbReference type="Pfam" id="PF04757"/>
    </source>
</evidence>
<feature type="domain" description="Pex N-terminal" evidence="16">
    <location>
        <begin position="25"/>
        <end position="271"/>
    </location>
</feature>
<organism evidence="17 18">
    <name type="scientific">Golovinomyces cichoracearum</name>
    <dbReference type="NCBI Taxonomy" id="62708"/>
    <lineage>
        <taxon>Eukaryota</taxon>
        <taxon>Fungi</taxon>
        <taxon>Dikarya</taxon>
        <taxon>Ascomycota</taxon>
        <taxon>Pezizomycotina</taxon>
        <taxon>Leotiomycetes</taxon>
        <taxon>Erysiphales</taxon>
        <taxon>Erysiphaceae</taxon>
        <taxon>Golovinomyces</taxon>
    </lineage>
</organism>
<evidence type="ECO:0000313" key="17">
    <source>
        <dbReference type="EMBL" id="RKF53590.1"/>
    </source>
</evidence>
<evidence type="ECO:0000256" key="6">
    <source>
        <dbReference type="ARBA" id="ARBA00022692"/>
    </source>
</evidence>
<evidence type="ECO:0000256" key="4">
    <source>
        <dbReference type="ARBA" id="ARBA00018980"/>
    </source>
</evidence>
<keyword evidence="6" id="KW-0812">Transmembrane</keyword>
<comment type="pathway">
    <text evidence="2">Protein modification; protein ubiquitination.</text>
</comment>
<dbReference type="PANTHER" id="PTHR12888:SF0">
    <property type="entry name" value="PEROXISOME ASSEMBLY PROTEIN 12"/>
    <property type="match status" value="1"/>
</dbReference>
<dbReference type="AlphaFoldDB" id="A0A420H852"/>
<evidence type="ECO:0000256" key="1">
    <source>
        <dbReference type="ARBA" id="ARBA00004585"/>
    </source>
</evidence>
<keyword evidence="9" id="KW-0862">Zinc</keyword>
<dbReference type="GO" id="GO:0008270">
    <property type="term" value="F:zinc ion binding"/>
    <property type="evidence" value="ECO:0007669"/>
    <property type="project" value="UniProtKB-KW"/>
</dbReference>
<evidence type="ECO:0000256" key="5">
    <source>
        <dbReference type="ARBA" id="ARBA00022448"/>
    </source>
</evidence>
<comment type="similarity">
    <text evidence="3">Belongs to the pex2/pex10/pex12 family.</text>
</comment>
<proteinExistence type="inferred from homology"/>
<keyword evidence="7" id="KW-0479">Metal-binding</keyword>
<keyword evidence="12" id="KW-0472">Membrane</keyword>
<sequence length="422" mass="48421">MEFVPILHSKFDNQKPSLFELTSEAQLASLLPPTLRYLLAIATHRNPRYLLRFLNYFDELHALLMVTVEYHYIKIYGGGFTENFYGLKREKVPTVGDVPRAASTAPSQIREILALTNTDICKNIAVMVGIPYLKRKLDESFEINSSRTLLGANYTREPPNPNLSQKLTYYYRWFLQKFYPSLNAAYHFSLLFFHILYLFDNSRYHTPFLWLIRTRIRRLTDVDHKAIATSSDSQLKSNSRIFSANWAICILKKLLPASIVALKFLEWWHASDFSSQLSKKNAENFELFPPAHDEFQPKTMGSEKFASKKLVNGTKKKSDDMSLITDETPLGSRSLLPIFTVPSAQEENSCPICLREILTATACQTGFVFCYTCIHRWLEGNHEKQVEFMIGNQGKWESGKGRCAVSGRRVLGGTEGLRRLMI</sequence>
<dbReference type="Proteomes" id="UP000283383">
    <property type="component" value="Unassembled WGS sequence"/>
</dbReference>
<evidence type="ECO:0000256" key="13">
    <source>
        <dbReference type="ARBA" id="ARBA00023140"/>
    </source>
</evidence>
<keyword evidence="11" id="KW-1133">Transmembrane helix</keyword>
<dbReference type="InterPro" id="IPR006845">
    <property type="entry name" value="Pex_N"/>
</dbReference>
<comment type="subunit">
    <text evidence="15">Component of the PEX2-PEX10-PEX12 retrotranslocation channel, composed of PEX2, PEX10 and PEX12.</text>
</comment>
<accession>A0A420H852</accession>
<evidence type="ECO:0000256" key="14">
    <source>
        <dbReference type="ARBA" id="ARBA00029692"/>
    </source>
</evidence>
<dbReference type="PANTHER" id="PTHR12888">
    <property type="entry name" value="PEROXISOME ASSEMBLY PROTEIN 12 PEROXIN-12"/>
    <property type="match status" value="1"/>
</dbReference>
<dbReference type="GO" id="GO:0016562">
    <property type="term" value="P:protein import into peroxisome matrix, receptor recycling"/>
    <property type="evidence" value="ECO:0007669"/>
    <property type="project" value="UniProtKB-ARBA"/>
</dbReference>
<reference evidence="17 18" key="1">
    <citation type="journal article" date="2018" name="BMC Genomics">
        <title>Comparative genome analyses reveal sequence features reflecting distinct modes of host-adaptation between dicot and monocot powdery mildew.</title>
        <authorList>
            <person name="Wu Y."/>
            <person name="Ma X."/>
            <person name="Pan Z."/>
            <person name="Kale S.D."/>
            <person name="Song Y."/>
            <person name="King H."/>
            <person name="Zhang Q."/>
            <person name="Presley C."/>
            <person name="Deng X."/>
            <person name="Wei C.I."/>
            <person name="Xiao S."/>
        </authorList>
    </citation>
    <scope>NUCLEOTIDE SEQUENCE [LARGE SCALE GENOMIC DNA]</scope>
    <source>
        <strain evidence="17">UMSG3</strain>
    </source>
</reference>
<dbReference type="Gene3D" id="3.30.40.10">
    <property type="entry name" value="Zinc/RING finger domain, C3HC4 (zinc finger)"/>
    <property type="match status" value="1"/>
</dbReference>
<dbReference type="SUPFAM" id="SSF57850">
    <property type="entry name" value="RING/U-box"/>
    <property type="match status" value="1"/>
</dbReference>
<evidence type="ECO:0000256" key="7">
    <source>
        <dbReference type="ARBA" id="ARBA00022723"/>
    </source>
</evidence>
<keyword evidence="18" id="KW-1185">Reference proteome</keyword>
<keyword evidence="10" id="KW-0653">Protein transport</keyword>
<evidence type="ECO:0000256" key="2">
    <source>
        <dbReference type="ARBA" id="ARBA00004906"/>
    </source>
</evidence>
<dbReference type="InterPro" id="IPR017375">
    <property type="entry name" value="PEX12"/>
</dbReference>
<dbReference type="GO" id="GO:0005778">
    <property type="term" value="C:peroxisomal membrane"/>
    <property type="evidence" value="ECO:0007669"/>
    <property type="project" value="UniProtKB-SubCell"/>
</dbReference>
<keyword evidence="5" id="KW-0813">Transport</keyword>
<dbReference type="Pfam" id="PF04757">
    <property type="entry name" value="Pex2_Pex12"/>
    <property type="match status" value="1"/>
</dbReference>
<dbReference type="GO" id="GO:0006513">
    <property type="term" value="P:protein monoubiquitination"/>
    <property type="evidence" value="ECO:0007669"/>
    <property type="project" value="TreeGrafter"/>
</dbReference>
<dbReference type="InterPro" id="IPR013083">
    <property type="entry name" value="Znf_RING/FYVE/PHD"/>
</dbReference>
<comment type="caution">
    <text evidence="17">The sequence shown here is derived from an EMBL/GenBank/DDBJ whole genome shotgun (WGS) entry which is preliminary data.</text>
</comment>
<evidence type="ECO:0000256" key="9">
    <source>
        <dbReference type="ARBA" id="ARBA00022833"/>
    </source>
</evidence>
<protein>
    <recommendedName>
        <fullName evidence="4">Peroxisome assembly protein 12</fullName>
    </recommendedName>
    <alternativeName>
        <fullName evidence="14">Peroxin-12</fullName>
    </alternativeName>
</protein>
<evidence type="ECO:0000256" key="3">
    <source>
        <dbReference type="ARBA" id="ARBA00008704"/>
    </source>
</evidence>
<keyword evidence="8" id="KW-0863">Zinc-finger</keyword>